<dbReference type="OrthoDB" id="6085637at2"/>
<evidence type="ECO:0000256" key="7">
    <source>
        <dbReference type="ARBA" id="ARBA00022842"/>
    </source>
</evidence>
<evidence type="ECO:0000256" key="1">
    <source>
        <dbReference type="ARBA" id="ARBA00022490"/>
    </source>
</evidence>
<dbReference type="EMBL" id="CP040602">
    <property type="protein sequence ID" value="QCU90671.1"/>
    <property type="molecule type" value="Genomic_DNA"/>
</dbReference>
<sequence>MSAKLKKWQSQAPANTMILGEHSVVYGHPAIACAVDQYVTIEWQQRSDKGLHIVSALGEHHTQINQISKHPKLNFVIAVLQAFQSRLNFGLDITIHSEFSSTIGLGSSAAVLAAMISGLNHICQAQLTLIEQFSLGHKIIIDIQGRGSGTDLAASLAGGMIFFQPVNENQAKPIIKKLPINLPLVLIYSGYKTPTAEVLKQVAIDWQDKPNKLKMLYRSMAKITRGALYALEHHQFENFYQACKDYQKQMENLGVSDSVLDEIIMALNGCADIHCAKISGSGLGDCVLGIGELNLCSNQAQKILSHYQSIQIQISQQGAYSEAL</sequence>
<dbReference type="NCBIfam" id="TIGR00549">
    <property type="entry name" value="mevalon_kin"/>
    <property type="match status" value="1"/>
</dbReference>
<keyword evidence="12" id="KW-1185">Reference proteome</keyword>
<keyword evidence="5 11" id="KW-0418">Kinase</keyword>
<feature type="domain" description="GHMP kinase N-terminal" evidence="10">
    <location>
        <begin position="74"/>
        <end position="159"/>
    </location>
</feature>
<keyword evidence="1" id="KW-0963">Cytoplasm</keyword>
<keyword evidence="3 11" id="KW-0808">Transferase</keyword>
<keyword evidence="7" id="KW-0460">Magnesium</keyword>
<accession>A0A4P9K706</accession>
<dbReference type="SUPFAM" id="SSF55060">
    <property type="entry name" value="GHMP Kinase, C-terminal domain"/>
    <property type="match status" value="1"/>
</dbReference>
<dbReference type="InterPro" id="IPR006205">
    <property type="entry name" value="Mev_gal_kin"/>
</dbReference>
<dbReference type="InterPro" id="IPR006204">
    <property type="entry name" value="GHMP_kinase_N_dom"/>
</dbReference>
<dbReference type="GO" id="GO:0004496">
    <property type="term" value="F:mevalonate kinase activity"/>
    <property type="evidence" value="ECO:0007669"/>
    <property type="project" value="UniProtKB-EC"/>
</dbReference>
<evidence type="ECO:0000259" key="10">
    <source>
        <dbReference type="Pfam" id="PF00288"/>
    </source>
</evidence>
<dbReference type="UniPathway" id="UPA00057">
    <property type="reaction ID" value="UER00098"/>
</dbReference>
<name>A0A4P9K706_9GAMM</name>
<evidence type="ECO:0000256" key="3">
    <source>
        <dbReference type="ARBA" id="ARBA00022679"/>
    </source>
</evidence>
<dbReference type="PANTHER" id="PTHR43290:SF2">
    <property type="entry name" value="MEVALONATE KINASE"/>
    <property type="match status" value="1"/>
</dbReference>
<dbReference type="InterPro" id="IPR036554">
    <property type="entry name" value="GHMP_kinase_C_sf"/>
</dbReference>
<dbReference type="KEGG" id="thig:FE785_08510"/>
<dbReference type="PRINTS" id="PR00959">
    <property type="entry name" value="MEVGALKINASE"/>
</dbReference>
<organism evidence="11 12">
    <name type="scientific">Thiomicrorhabdus sediminis</name>
    <dbReference type="NCBI Taxonomy" id="2580412"/>
    <lineage>
        <taxon>Bacteria</taxon>
        <taxon>Pseudomonadati</taxon>
        <taxon>Pseudomonadota</taxon>
        <taxon>Gammaproteobacteria</taxon>
        <taxon>Thiotrichales</taxon>
        <taxon>Piscirickettsiaceae</taxon>
        <taxon>Thiomicrorhabdus</taxon>
    </lineage>
</organism>
<dbReference type="InterPro" id="IPR014721">
    <property type="entry name" value="Ribsml_uS5_D2-typ_fold_subgr"/>
</dbReference>
<evidence type="ECO:0000313" key="12">
    <source>
        <dbReference type="Proteomes" id="UP000304864"/>
    </source>
</evidence>
<keyword evidence="4" id="KW-0547">Nucleotide-binding</keyword>
<evidence type="ECO:0000256" key="5">
    <source>
        <dbReference type="ARBA" id="ARBA00022777"/>
    </source>
</evidence>
<dbReference type="RefSeq" id="WP_138565345.1">
    <property type="nucleotide sequence ID" value="NZ_CP040602.1"/>
</dbReference>
<keyword evidence="2" id="KW-0444">Lipid biosynthesis</keyword>
<dbReference type="Gene3D" id="3.30.230.10">
    <property type="match status" value="1"/>
</dbReference>
<evidence type="ECO:0000313" key="11">
    <source>
        <dbReference type="EMBL" id="QCU90671.1"/>
    </source>
</evidence>
<keyword evidence="6" id="KW-0067">ATP-binding</keyword>
<dbReference type="Proteomes" id="UP000304864">
    <property type="component" value="Chromosome"/>
</dbReference>
<evidence type="ECO:0000256" key="9">
    <source>
        <dbReference type="ARBA" id="ARBA00029438"/>
    </source>
</evidence>
<dbReference type="GO" id="GO:0005524">
    <property type="term" value="F:ATP binding"/>
    <property type="evidence" value="ECO:0007669"/>
    <property type="project" value="UniProtKB-KW"/>
</dbReference>
<dbReference type="Gene3D" id="3.30.70.890">
    <property type="entry name" value="GHMP kinase, C-terminal domain"/>
    <property type="match status" value="1"/>
</dbReference>
<evidence type="ECO:0000256" key="4">
    <source>
        <dbReference type="ARBA" id="ARBA00022741"/>
    </source>
</evidence>
<proteinExistence type="predicted"/>
<dbReference type="Pfam" id="PF00288">
    <property type="entry name" value="GHMP_kinases_N"/>
    <property type="match status" value="1"/>
</dbReference>
<comment type="pathway">
    <text evidence="9">Isoprenoid biosynthesis; isopentenyl diphosphate biosynthesis via mevalonate pathway; isopentenyl diphosphate from (R)-mevalonate: step 1/3.</text>
</comment>
<dbReference type="SUPFAM" id="SSF54211">
    <property type="entry name" value="Ribosomal protein S5 domain 2-like"/>
    <property type="match status" value="1"/>
</dbReference>
<dbReference type="EC" id="2.7.1.36" evidence="11"/>
<reference evidence="11 12" key="1">
    <citation type="submission" date="2019-05" db="EMBL/GenBank/DDBJ databases">
        <title>Thiomicrorhabdus sediminis sp. nov, a novel sulfur-oxidizing bacterium isolated from coastal sediment.</title>
        <authorList>
            <person name="Liu X."/>
        </authorList>
    </citation>
    <scope>NUCLEOTIDE SEQUENCE [LARGE SCALE GENOMIC DNA]</scope>
    <source>
        <strain evidence="11 12">G1</strain>
    </source>
</reference>
<dbReference type="PANTHER" id="PTHR43290">
    <property type="entry name" value="MEVALONATE KINASE"/>
    <property type="match status" value="1"/>
</dbReference>
<evidence type="ECO:0000256" key="6">
    <source>
        <dbReference type="ARBA" id="ARBA00022840"/>
    </source>
</evidence>
<dbReference type="AlphaFoldDB" id="A0A4P9K706"/>
<evidence type="ECO:0000256" key="8">
    <source>
        <dbReference type="ARBA" id="ARBA00023098"/>
    </source>
</evidence>
<dbReference type="GO" id="GO:0019287">
    <property type="term" value="P:isopentenyl diphosphate biosynthetic process, mevalonate pathway"/>
    <property type="evidence" value="ECO:0007669"/>
    <property type="project" value="UniProtKB-UniPathway"/>
</dbReference>
<protein>
    <submittedName>
        <fullName evidence="11">Mevalonate kinase</fullName>
        <ecNumber evidence="11">2.7.1.36</ecNumber>
    </submittedName>
</protein>
<keyword evidence="8" id="KW-0443">Lipid metabolism</keyword>
<dbReference type="GO" id="GO:0005737">
    <property type="term" value="C:cytoplasm"/>
    <property type="evidence" value="ECO:0007669"/>
    <property type="project" value="InterPro"/>
</dbReference>
<dbReference type="InterPro" id="IPR020568">
    <property type="entry name" value="Ribosomal_Su5_D2-typ_SF"/>
</dbReference>
<evidence type="ECO:0000256" key="2">
    <source>
        <dbReference type="ARBA" id="ARBA00022516"/>
    </source>
</evidence>
<gene>
    <name evidence="11" type="primary">mvk</name>
    <name evidence="11" type="ORF">FE785_08510</name>
</gene>